<dbReference type="SMART" id="SM00906">
    <property type="entry name" value="Fungal_trans"/>
    <property type="match status" value="1"/>
</dbReference>
<dbReference type="InterPro" id="IPR050987">
    <property type="entry name" value="AtrR-like"/>
</dbReference>
<dbReference type="EMBL" id="JAUJFL010000004">
    <property type="protein sequence ID" value="KAK2605528.1"/>
    <property type="molecule type" value="Genomic_DNA"/>
</dbReference>
<evidence type="ECO:0000256" key="2">
    <source>
        <dbReference type="ARBA" id="ARBA00022723"/>
    </source>
</evidence>
<keyword evidence="7" id="KW-1185">Reference proteome</keyword>
<dbReference type="InterPro" id="IPR007219">
    <property type="entry name" value="XnlR_reg_dom"/>
</dbReference>
<keyword evidence="2" id="KW-0479">Metal-binding</keyword>
<keyword evidence="4" id="KW-0539">Nucleus</keyword>
<reference evidence="6" key="1">
    <citation type="submission" date="2023-06" db="EMBL/GenBank/DDBJ databases">
        <authorList>
            <person name="Noh H."/>
        </authorList>
    </citation>
    <scope>NUCLEOTIDE SEQUENCE</scope>
    <source>
        <strain evidence="6">DUCC20226</strain>
    </source>
</reference>
<dbReference type="GO" id="GO:0003677">
    <property type="term" value="F:DNA binding"/>
    <property type="evidence" value="ECO:0007669"/>
    <property type="project" value="UniProtKB-KW"/>
</dbReference>
<dbReference type="PANTHER" id="PTHR46910:SF3">
    <property type="entry name" value="HALOTOLERANCE PROTEIN 9-RELATED"/>
    <property type="match status" value="1"/>
</dbReference>
<evidence type="ECO:0000256" key="3">
    <source>
        <dbReference type="ARBA" id="ARBA00023125"/>
    </source>
</evidence>
<evidence type="ECO:0000313" key="6">
    <source>
        <dbReference type="EMBL" id="KAK2605528.1"/>
    </source>
</evidence>
<protein>
    <recommendedName>
        <fullName evidence="5">Xylanolytic transcriptional activator regulatory domain-containing protein</fullName>
    </recommendedName>
</protein>
<evidence type="ECO:0000259" key="5">
    <source>
        <dbReference type="SMART" id="SM00906"/>
    </source>
</evidence>
<evidence type="ECO:0000256" key="1">
    <source>
        <dbReference type="ARBA" id="ARBA00004123"/>
    </source>
</evidence>
<dbReference type="GO" id="GO:0008270">
    <property type="term" value="F:zinc ion binding"/>
    <property type="evidence" value="ECO:0007669"/>
    <property type="project" value="InterPro"/>
</dbReference>
<comment type="caution">
    <text evidence="6">The sequence shown here is derived from an EMBL/GenBank/DDBJ whole genome shotgun (WGS) entry which is preliminary data.</text>
</comment>
<keyword evidence="3" id="KW-0238">DNA-binding</keyword>
<dbReference type="GO" id="GO:0006351">
    <property type="term" value="P:DNA-templated transcription"/>
    <property type="evidence" value="ECO:0007669"/>
    <property type="project" value="InterPro"/>
</dbReference>
<evidence type="ECO:0000313" key="7">
    <source>
        <dbReference type="Proteomes" id="UP001265746"/>
    </source>
</evidence>
<gene>
    <name evidence="6" type="ORF">N8I77_008360</name>
</gene>
<dbReference type="EMBL" id="JAUJFL010000004">
    <property type="protein sequence ID" value="KAK2605530.1"/>
    <property type="molecule type" value="Genomic_DNA"/>
</dbReference>
<dbReference type="AlphaFoldDB" id="A0AAD9W2B4"/>
<sequence length="463" mass="51700">MLVADESSTLASIVCSNLHDIADNLHQSSIRTLLQEVAAKALDATVFPIISNEDVSVPALHQPCYERHVVQEYVNTYFDRFYQRFPFMLKDQLQSSTEALLTGKLPENNPAVPLINAVLALGCRLVQKRGIGDSKSADREARNYFAVALRARGNLAGAQAQASITAVQALVTMTIYLQAGGLQTATLALSLISTAVQHCLTLKLNRISSVRALASSQQEYQLLLRLFWVVYSLEKPLTMRLGRFSSIDDDLIDYSPRMAQPLSEDDTNGQSGLFLHFCEHAKLCSMVVKQLYGITKSRERRNEIQDMFHSLDTLLQSWKDQSGPIPTDADFSVPDRTTLQSSQSENNVELYLRWHELKVTIFHKGKPCVQSAREVLSQAHLLEPSATYSDWLIVQVPIMACCVLLIDIFSKDRSEDFRSNMAFLGMASGWLGRLATANRDSAHDIAFNKIMELIALAQQQCKV</sequence>
<name>A0AAD9W2B4_PHOAM</name>
<dbReference type="Proteomes" id="UP001265746">
    <property type="component" value="Unassembled WGS sequence"/>
</dbReference>
<dbReference type="CDD" id="cd12148">
    <property type="entry name" value="fungal_TF_MHR"/>
    <property type="match status" value="1"/>
</dbReference>
<dbReference type="GO" id="GO:0005634">
    <property type="term" value="C:nucleus"/>
    <property type="evidence" value="ECO:0007669"/>
    <property type="project" value="UniProtKB-SubCell"/>
</dbReference>
<feature type="domain" description="Xylanolytic transcriptional activator regulatory" evidence="5">
    <location>
        <begin position="188"/>
        <end position="265"/>
    </location>
</feature>
<dbReference type="PANTHER" id="PTHR46910">
    <property type="entry name" value="TRANSCRIPTION FACTOR PDR1"/>
    <property type="match status" value="1"/>
</dbReference>
<dbReference type="Pfam" id="PF04082">
    <property type="entry name" value="Fungal_trans"/>
    <property type="match status" value="1"/>
</dbReference>
<accession>A0AAD9W2B4</accession>
<organism evidence="6 7">
    <name type="scientific">Phomopsis amygdali</name>
    <name type="common">Fusicoccum amygdali</name>
    <dbReference type="NCBI Taxonomy" id="1214568"/>
    <lineage>
        <taxon>Eukaryota</taxon>
        <taxon>Fungi</taxon>
        <taxon>Dikarya</taxon>
        <taxon>Ascomycota</taxon>
        <taxon>Pezizomycotina</taxon>
        <taxon>Sordariomycetes</taxon>
        <taxon>Sordariomycetidae</taxon>
        <taxon>Diaporthales</taxon>
        <taxon>Diaporthaceae</taxon>
        <taxon>Diaporthe</taxon>
    </lineage>
</organism>
<comment type="subcellular location">
    <subcellularLocation>
        <location evidence="1">Nucleus</location>
    </subcellularLocation>
</comment>
<proteinExistence type="predicted"/>
<dbReference type="GO" id="GO:0003700">
    <property type="term" value="F:DNA-binding transcription factor activity"/>
    <property type="evidence" value="ECO:0007669"/>
    <property type="project" value="InterPro"/>
</dbReference>
<evidence type="ECO:0000256" key="4">
    <source>
        <dbReference type="ARBA" id="ARBA00023242"/>
    </source>
</evidence>